<evidence type="ECO:0000256" key="6">
    <source>
        <dbReference type="SAM" id="Phobius"/>
    </source>
</evidence>
<keyword evidence="5" id="KW-0902">Two-component regulatory system</keyword>
<dbReference type="Pfam" id="PF02518">
    <property type="entry name" value="HATPase_c"/>
    <property type="match status" value="1"/>
</dbReference>
<name>A0ABQ6Q2F6_9BACT</name>
<dbReference type="InterPro" id="IPR050482">
    <property type="entry name" value="Sensor_HK_TwoCompSys"/>
</dbReference>
<feature type="transmembrane region" description="Helical" evidence="6">
    <location>
        <begin position="6"/>
        <end position="32"/>
    </location>
</feature>
<evidence type="ECO:0000256" key="5">
    <source>
        <dbReference type="ARBA" id="ARBA00023012"/>
    </source>
</evidence>
<dbReference type="Gene3D" id="3.30.565.10">
    <property type="entry name" value="Histidine kinase-like ATPase, C-terminal domain"/>
    <property type="match status" value="1"/>
</dbReference>
<organism evidence="8 9">
    <name type="scientific">Algoriphagus taiwanensis</name>
    <dbReference type="NCBI Taxonomy" id="1445656"/>
    <lineage>
        <taxon>Bacteria</taxon>
        <taxon>Pseudomonadati</taxon>
        <taxon>Bacteroidota</taxon>
        <taxon>Cytophagia</taxon>
        <taxon>Cytophagales</taxon>
        <taxon>Cyclobacteriaceae</taxon>
        <taxon>Algoriphagus</taxon>
    </lineage>
</organism>
<dbReference type="SMART" id="SM00387">
    <property type="entry name" value="HATPase_c"/>
    <property type="match status" value="1"/>
</dbReference>
<keyword evidence="4" id="KW-0418">Kinase</keyword>
<accession>A0ABQ6Q2F6</accession>
<dbReference type="CDD" id="cd16917">
    <property type="entry name" value="HATPase_UhpB-NarQ-NarX-like"/>
    <property type="match status" value="1"/>
</dbReference>
<dbReference type="InterPro" id="IPR036890">
    <property type="entry name" value="HATPase_C_sf"/>
</dbReference>
<dbReference type="InterPro" id="IPR004358">
    <property type="entry name" value="Sig_transdc_His_kin-like_C"/>
</dbReference>
<proteinExistence type="predicted"/>
<dbReference type="InterPro" id="IPR003594">
    <property type="entry name" value="HATPase_dom"/>
</dbReference>
<evidence type="ECO:0000256" key="1">
    <source>
        <dbReference type="ARBA" id="ARBA00000085"/>
    </source>
</evidence>
<sequence>MSEQESQFILILFGGIFFAFFMSVFVVAIVVLHRQRQVQNQEKLKQLKVEYDKMLSDIEMEIQQDTLTHVGRELHDNIGQLLSLAKLNLNSSKPERQAEGKEFLNQIIQEVRNLSKSLNLDWVESITVDDFIQGQLGKIESTGYCKTSFHTDQSFNQLAKDKKLVLIRVIQECLNNAIKHAKPTELKILIFQNGSSRQIEIHDDGAGFDTSKASQGSGMYNIKKRMETIGGKLDIESKIGAGTLIRIQLPSTV</sequence>
<protein>
    <recommendedName>
        <fullName evidence="2">histidine kinase</fullName>
        <ecNumber evidence="2">2.7.13.3</ecNumber>
    </recommendedName>
</protein>
<keyword evidence="3" id="KW-0808">Transferase</keyword>
<comment type="catalytic activity">
    <reaction evidence="1">
        <text>ATP + protein L-histidine = ADP + protein N-phospho-L-histidine.</text>
        <dbReference type="EC" id="2.7.13.3"/>
    </reaction>
</comment>
<evidence type="ECO:0000256" key="4">
    <source>
        <dbReference type="ARBA" id="ARBA00022777"/>
    </source>
</evidence>
<keyword evidence="6" id="KW-0812">Transmembrane</keyword>
<gene>
    <name evidence="8" type="ORF">Ataiwa_23640</name>
</gene>
<dbReference type="InterPro" id="IPR005467">
    <property type="entry name" value="His_kinase_dom"/>
</dbReference>
<dbReference type="PANTHER" id="PTHR24421">
    <property type="entry name" value="NITRATE/NITRITE SENSOR PROTEIN NARX-RELATED"/>
    <property type="match status" value="1"/>
</dbReference>
<dbReference type="PROSITE" id="PS50109">
    <property type="entry name" value="HIS_KIN"/>
    <property type="match status" value="1"/>
</dbReference>
<evidence type="ECO:0000256" key="2">
    <source>
        <dbReference type="ARBA" id="ARBA00012438"/>
    </source>
</evidence>
<evidence type="ECO:0000256" key="3">
    <source>
        <dbReference type="ARBA" id="ARBA00022679"/>
    </source>
</evidence>
<dbReference type="EC" id="2.7.13.3" evidence="2"/>
<evidence type="ECO:0000313" key="8">
    <source>
        <dbReference type="EMBL" id="GMQ34092.1"/>
    </source>
</evidence>
<keyword evidence="6" id="KW-0472">Membrane</keyword>
<keyword evidence="9" id="KW-1185">Reference proteome</keyword>
<comment type="caution">
    <text evidence="8">The sequence shown here is derived from an EMBL/GenBank/DDBJ whole genome shotgun (WGS) entry which is preliminary data.</text>
</comment>
<evidence type="ECO:0000313" key="9">
    <source>
        <dbReference type="Proteomes" id="UP001307705"/>
    </source>
</evidence>
<dbReference type="SUPFAM" id="SSF55874">
    <property type="entry name" value="ATPase domain of HSP90 chaperone/DNA topoisomerase II/histidine kinase"/>
    <property type="match status" value="1"/>
</dbReference>
<evidence type="ECO:0000259" key="7">
    <source>
        <dbReference type="PROSITE" id="PS50109"/>
    </source>
</evidence>
<keyword evidence="6" id="KW-1133">Transmembrane helix</keyword>
<reference evidence="8 9" key="1">
    <citation type="submission" date="2023-08" db="EMBL/GenBank/DDBJ databases">
        <title>Draft genome sequence of Algoriphagus taiwanensis.</title>
        <authorList>
            <person name="Takatani N."/>
            <person name="Hosokawa M."/>
            <person name="Sawabe T."/>
        </authorList>
    </citation>
    <scope>NUCLEOTIDE SEQUENCE [LARGE SCALE GENOMIC DNA]</scope>
    <source>
        <strain evidence="8 9">JCM 19755</strain>
    </source>
</reference>
<dbReference type="RefSeq" id="WP_338228924.1">
    <property type="nucleotide sequence ID" value="NZ_BTPE01000007.1"/>
</dbReference>
<dbReference type="EMBL" id="BTPE01000007">
    <property type="protein sequence ID" value="GMQ34092.1"/>
    <property type="molecule type" value="Genomic_DNA"/>
</dbReference>
<feature type="domain" description="Histidine kinase" evidence="7">
    <location>
        <begin position="69"/>
        <end position="253"/>
    </location>
</feature>
<dbReference type="Proteomes" id="UP001307705">
    <property type="component" value="Unassembled WGS sequence"/>
</dbReference>
<dbReference type="PANTHER" id="PTHR24421:SF10">
    <property type="entry name" value="NITRATE_NITRITE SENSOR PROTEIN NARQ"/>
    <property type="match status" value="1"/>
</dbReference>
<dbReference type="PRINTS" id="PR00344">
    <property type="entry name" value="BCTRLSENSOR"/>
</dbReference>